<evidence type="ECO:0000313" key="2">
    <source>
        <dbReference type="WBParaSite" id="Minc3s00051g02723"/>
    </source>
</evidence>
<sequence>MRNPKMRERRKLKRSLIRHPRKMSSVCLPAILQIKKRSEARNQIVITEEGAAGKENLLLPVEGVIEARNAKGKEVENGVIKGILVVKIKKEEVEGRNMKGIEIRRVQEDVQRVEVLEKRDTKVRITIVPQDVEFFFVW</sequence>
<reference evidence="2" key="1">
    <citation type="submission" date="2022-11" db="UniProtKB">
        <authorList>
            <consortium name="WormBaseParasite"/>
        </authorList>
    </citation>
    <scope>IDENTIFICATION</scope>
</reference>
<dbReference type="AlphaFoldDB" id="A0A914KMV2"/>
<dbReference type="WBParaSite" id="Minc3s00051g02723">
    <property type="protein sequence ID" value="Minc3s00051g02723"/>
    <property type="gene ID" value="Minc3s00051g02723"/>
</dbReference>
<evidence type="ECO:0000313" key="1">
    <source>
        <dbReference type="Proteomes" id="UP000887563"/>
    </source>
</evidence>
<keyword evidence="1" id="KW-1185">Reference proteome</keyword>
<proteinExistence type="predicted"/>
<accession>A0A914KMV2</accession>
<organism evidence="1 2">
    <name type="scientific">Meloidogyne incognita</name>
    <name type="common">Southern root-knot nematode worm</name>
    <name type="synonym">Oxyuris incognita</name>
    <dbReference type="NCBI Taxonomy" id="6306"/>
    <lineage>
        <taxon>Eukaryota</taxon>
        <taxon>Metazoa</taxon>
        <taxon>Ecdysozoa</taxon>
        <taxon>Nematoda</taxon>
        <taxon>Chromadorea</taxon>
        <taxon>Rhabditida</taxon>
        <taxon>Tylenchina</taxon>
        <taxon>Tylenchomorpha</taxon>
        <taxon>Tylenchoidea</taxon>
        <taxon>Meloidogynidae</taxon>
        <taxon>Meloidogyninae</taxon>
        <taxon>Meloidogyne</taxon>
        <taxon>Meloidogyne incognita group</taxon>
    </lineage>
</organism>
<name>A0A914KMV2_MELIC</name>
<dbReference type="Proteomes" id="UP000887563">
    <property type="component" value="Unplaced"/>
</dbReference>
<protein>
    <submittedName>
        <fullName evidence="2">Uncharacterized protein</fullName>
    </submittedName>
</protein>